<dbReference type="Proteomes" id="UP000580891">
    <property type="component" value="Unassembled WGS sequence"/>
</dbReference>
<proteinExistence type="predicted"/>
<keyword evidence="2" id="KW-1185">Reference proteome</keyword>
<accession>A0A7V9YZD8</accession>
<evidence type="ECO:0000313" key="1">
    <source>
        <dbReference type="EMBL" id="MBA2871085.1"/>
    </source>
</evidence>
<evidence type="ECO:0000313" key="2">
    <source>
        <dbReference type="Proteomes" id="UP000580891"/>
    </source>
</evidence>
<organism evidence="1 2">
    <name type="scientific">[Anoxybacillus] calidus</name>
    <dbReference type="NCBI Taxonomy" id="575178"/>
    <lineage>
        <taxon>Bacteria</taxon>
        <taxon>Bacillati</taxon>
        <taxon>Bacillota</taxon>
        <taxon>Bacilli</taxon>
        <taxon>Bacillales</taxon>
        <taxon>Anoxybacillaceae</taxon>
        <taxon>Paranoxybacillus</taxon>
    </lineage>
</organism>
<name>A0A7V9YZD8_9BACL</name>
<dbReference type="AlphaFoldDB" id="A0A7V9YZD8"/>
<comment type="caution">
    <text evidence="1">The sequence shown here is derived from an EMBL/GenBank/DDBJ whole genome shotgun (WGS) entry which is preliminary data.</text>
</comment>
<protein>
    <submittedName>
        <fullName evidence="1">Uncharacterized protein</fullName>
    </submittedName>
</protein>
<gene>
    <name evidence="1" type="ORF">HNQ85_001355</name>
</gene>
<reference evidence="1 2" key="1">
    <citation type="submission" date="2020-07" db="EMBL/GenBank/DDBJ databases">
        <title>Genomic Encyclopedia of Type Strains, Phase IV (KMG-IV): sequencing the most valuable type-strain genomes for metagenomic binning, comparative biology and taxonomic classification.</title>
        <authorList>
            <person name="Goeker M."/>
        </authorList>
    </citation>
    <scope>NUCLEOTIDE SEQUENCE [LARGE SCALE GENOMIC DNA]</scope>
    <source>
        <strain evidence="1 2">DSM 25220</strain>
    </source>
</reference>
<sequence length="52" mass="6104">MKVVMKLQNEALDEIKLVNNCIMLDMFSEGFLNKYDSSNLTLTDRIFGYHFL</sequence>
<dbReference type="EMBL" id="JACDUU010000002">
    <property type="protein sequence ID" value="MBA2871085.1"/>
    <property type="molecule type" value="Genomic_DNA"/>
</dbReference>